<evidence type="ECO:0000313" key="10">
    <source>
        <dbReference type="EMBL" id="SFU40780.1"/>
    </source>
</evidence>
<gene>
    <name evidence="10" type="ORF">SAMN04487955_10266</name>
</gene>
<keyword evidence="7 9" id="KW-0472">Membrane</keyword>
<evidence type="ECO:0000256" key="9">
    <source>
        <dbReference type="SAM" id="Phobius"/>
    </source>
</evidence>
<evidence type="ECO:0000256" key="5">
    <source>
        <dbReference type="ARBA" id="ARBA00022692"/>
    </source>
</evidence>
<evidence type="ECO:0000313" key="11">
    <source>
        <dbReference type="Proteomes" id="UP000198693"/>
    </source>
</evidence>
<name>A0A1I7FX97_9GAMM</name>
<evidence type="ECO:0000256" key="4">
    <source>
        <dbReference type="ARBA" id="ARBA00022519"/>
    </source>
</evidence>
<accession>A0A1I7FX97</accession>
<evidence type="ECO:0000256" key="8">
    <source>
        <dbReference type="SAM" id="MobiDB-lite"/>
    </source>
</evidence>
<dbReference type="PANTHER" id="PTHR39342">
    <property type="entry name" value="UPF0283 MEMBRANE PROTEIN YCJF"/>
    <property type="match status" value="1"/>
</dbReference>
<organism evidence="10 11">
    <name type="scientific">Halomonas korlensis</name>
    <dbReference type="NCBI Taxonomy" id="463301"/>
    <lineage>
        <taxon>Bacteria</taxon>
        <taxon>Pseudomonadati</taxon>
        <taxon>Pseudomonadota</taxon>
        <taxon>Gammaproteobacteria</taxon>
        <taxon>Oceanospirillales</taxon>
        <taxon>Halomonadaceae</taxon>
        <taxon>Halomonas</taxon>
    </lineage>
</organism>
<comment type="subcellular location">
    <subcellularLocation>
        <location evidence="1">Cell inner membrane</location>
        <topology evidence="1">Multi-pass membrane protein</topology>
    </subcellularLocation>
</comment>
<sequence>MSDTRRPDPRPRQGFALDDPELAPPMGDDPRPGARFAADLPSQPLEEPQPAEQVLETSLAKPRKRRWGLLALLGGALGLGTLEAGQTLYAASLGGDWLAGAWSLFGLLALGLGGSALLRELFRLRRLKRHGSLRESLDTLPEATPKQAQALAERLRRDLGLDDDHPHWQGYLAAREPHHDGRDIRLLLSHHLLAPRDREARRLISRMSGETAVMVAISPLTLVDMLLVAWRNLAMVDRLCRLYGLELGYASRLRLMRSVLYNMAFAGASEMASDAGMQMLSLNLAGRLSAQAGQGLGVGLLSARLGLRTQRLTRPLGFADNEAPRLSDLRGELWQHLRRLESGEEKAKAKAKARHP</sequence>
<keyword evidence="6 9" id="KW-1133">Transmembrane helix</keyword>
<dbReference type="STRING" id="463301.SAMN04487955_10266"/>
<feature type="transmembrane region" description="Helical" evidence="9">
    <location>
        <begin position="211"/>
        <end position="230"/>
    </location>
</feature>
<dbReference type="NCBIfam" id="TIGR01620">
    <property type="entry name" value="hyp_HI0043"/>
    <property type="match status" value="1"/>
</dbReference>
<dbReference type="InterPro" id="IPR021147">
    <property type="entry name" value="DUF697"/>
</dbReference>
<reference evidence="11" key="1">
    <citation type="submission" date="2016-10" db="EMBL/GenBank/DDBJ databases">
        <authorList>
            <person name="Varghese N."/>
            <person name="Submissions S."/>
        </authorList>
    </citation>
    <scope>NUCLEOTIDE SEQUENCE [LARGE SCALE GENOMIC DNA]</scope>
    <source>
        <strain evidence="11">CGMCC 1.6981</strain>
    </source>
</reference>
<dbReference type="Pfam" id="PF05128">
    <property type="entry name" value="DUF697"/>
    <property type="match status" value="1"/>
</dbReference>
<feature type="region of interest" description="Disordered" evidence="8">
    <location>
        <begin position="1"/>
        <end position="50"/>
    </location>
</feature>
<dbReference type="Proteomes" id="UP000198693">
    <property type="component" value="Unassembled WGS sequence"/>
</dbReference>
<keyword evidence="3" id="KW-1003">Cell membrane</keyword>
<dbReference type="InterPro" id="IPR006507">
    <property type="entry name" value="UPF0283"/>
</dbReference>
<dbReference type="PANTHER" id="PTHR39342:SF1">
    <property type="entry name" value="UPF0283 MEMBRANE PROTEIN YCJF"/>
    <property type="match status" value="1"/>
</dbReference>
<protein>
    <submittedName>
        <fullName evidence="10">Putative membrane protein</fullName>
    </submittedName>
</protein>
<evidence type="ECO:0000256" key="7">
    <source>
        <dbReference type="ARBA" id="ARBA00023136"/>
    </source>
</evidence>
<keyword evidence="11" id="KW-1185">Reference proteome</keyword>
<feature type="transmembrane region" description="Helical" evidence="9">
    <location>
        <begin position="67"/>
        <end position="91"/>
    </location>
</feature>
<keyword evidence="4" id="KW-0997">Cell inner membrane</keyword>
<keyword evidence="5 9" id="KW-0812">Transmembrane</keyword>
<feature type="compositionally biased region" description="Basic and acidic residues" evidence="8">
    <location>
        <begin position="1"/>
        <end position="11"/>
    </location>
</feature>
<evidence type="ECO:0000256" key="6">
    <source>
        <dbReference type="ARBA" id="ARBA00022989"/>
    </source>
</evidence>
<evidence type="ECO:0000256" key="1">
    <source>
        <dbReference type="ARBA" id="ARBA00004429"/>
    </source>
</evidence>
<dbReference type="RefSeq" id="WP_089792823.1">
    <property type="nucleotide sequence ID" value="NZ_FPBP01000002.1"/>
</dbReference>
<proteinExistence type="inferred from homology"/>
<dbReference type="OrthoDB" id="958025at2"/>
<dbReference type="GO" id="GO:0005886">
    <property type="term" value="C:plasma membrane"/>
    <property type="evidence" value="ECO:0007669"/>
    <property type="project" value="UniProtKB-SubCell"/>
</dbReference>
<feature type="transmembrane region" description="Helical" evidence="9">
    <location>
        <begin position="97"/>
        <end position="118"/>
    </location>
</feature>
<comment type="similarity">
    <text evidence="2">Belongs to the UPF0283 family.</text>
</comment>
<dbReference type="AlphaFoldDB" id="A0A1I7FX97"/>
<evidence type="ECO:0000256" key="2">
    <source>
        <dbReference type="ARBA" id="ARBA00008255"/>
    </source>
</evidence>
<evidence type="ECO:0000256" key="3">
    <source>
        <dbReference type="ARBA" id="ARBA00022475"/>
    </source>
</evidence>
<dbReference type="EMBL" id="FPBP01000002">
    <property type="protein sequence ID" value="SFU40780.1"/>
    <property type="molecule type" value="Genomic_DNA"/>
</dbReference>